<dbReference type="RefSeq" id="WP_065038251.1">
    <property type="nucleotide sequence ID" value="NZ_LZLR01000232.1"/>
</dbReference>
<evidence type="ECO:0000256" key="1">
    <source>
        <dbReference type="SAM" id="Phobius"/>
    </source>
</evidence>
<protein>
    <recommendedName>
        <fullName evidence="4">DUF2784 domain-containing protein</fullName>
    </recommendedName>
</protein>
<keyword evidence="1" id="KW-0472">Membrane</keyword>
<comment type="caution">
    <text evidence="2">The sequence shown here is derived from an EMBL/GenBank/DDBJ whole genome shotgun (WGS) entry which is preliminary data.</text>
</comment>
<keyword evidence="1" id="KW-0812">Transmembrane</keyword>
<evidence type="ECO:0008006" key="4">
    <source>
        <dbReference type="Google" id="ProtNLM"/>
    </source>
</evidence>
<dbReference type="EMBL" id="LZLR01000232">
    <property type="protein sequence ID" value="OBK14694.1"/>
    <property type="molecule type" value="Genomic_DNA"/>
</dbReference>
<organism evidence="2 3">
    <name type="scientific">Mycobacterium asiaticum</name>
    <dbReference type="NCBI Taxonomy" id="1790"/>
    <lineage>
        <taxon>Bacteria</taxon>
        <taxon>Bacillati</taxon>
        <taxon>Actinomycetota</taxon>
        <taxon>Actinomycetes</taxon>
        <taxon>Mycobacteriales</taxon>
        <taxon>Mycobacteriaceae</taxon>
        <taxon>Mycobacterium</taxon>
    </lineage>
</organism>
<dbReference type="AlphaFoldDB" id="A0A1A3N0W0"/>
<feature type="transmembrane region" description="Helical" evidence="1">
    <location>
        <begin position="7"/>
        <end position="31"/>
    </location>
</feature>
<sequence>MRKAYSTVVVATAAAHLAYLVYLPSGGFLALRWRRTLWVHVPVVCWGMAVVGLRLQCPLTSLEAWARQRAGLDPLPATGFIGRYVAGVLLPTDRIGTAQKLAFSAAAASWVALAVQRRKAGYPIR</sequence>
<reference evidence="2 3" key="1">
    <citation type="submission" date="2016-06" db="EMBL/GenBank/DDBJ databases">
        <authorList>
            <person name="Kjaerup R.B."/>
            <person name="Dalgaard T.S."/>
            <person name="Juul-Madsen H.R."/>
        </authorList>
    </citation>
    <scope>NUCLEOTIDE SEQUENCE [LARGE SCALE GENOMIC DNA]</scope>
    <source>
        <strain evidence="2 3">1245335.1</strain>
    </source>
</reference>
<dbReference type="OrthoDB" id="370375at2"/>
<dbReference type="InterPro" id="IPR021218">
    <property type="entry name" value="DUF2784"/>
</dbReference>
<evidence type="ECO:0000313" key="3">
    <source>
        <dbReference type="Proteomes" id="UP000093819"/>
    </source>
</evidence>
<keyword evidence="1" id="KW-1133">Transmembrane helix</keyword>
<accession>A0A1A3N0W0</accession>
<evidence type="ECO:0000313" key="2">
    <source>
        <dbReference type="EMBL" id="OBK14694.1"/>
    </source>
</evidence>
<name>A0A1A3N0W0_MYCAS</name>
<dbReference type="Pfam" id="PF10861">
    <property type="entry name" value="DUF2784"/>
    <property type="match status" value="1"/>
</dbReference>
<proteinExistence type="predicted"/>
<gene>
    <name evidence="2" type="ORF">A5635_09735</name>
</gene>
<dbReference type="Proteomes" id="UP000093819">
    <property type="component" value="Unassembled WGS sequence"/>
</dbReference>